<comment type="caution">
    <text evidence="4">The sequence shown here is derived from an EMBL/GenBank/DDBJ whole genome shotgun (WGS) entry which is preliminary data.</text>
</comment>
<accession>A0ABN9TCY5</accession>
<evidence type="ECO:0000256" key="1">
    <source>
        <dbReference type="ARBA" id="ARBA00009054"/>
    </source>
</evidence>
<dbReference type="Gene3D" id="3.90.20.20">
    <property type="match status" value="1"/>
</dbReference>
<evidence type="ECO:0008006" key="6">
    <source>
        <dbReference type="Google" id="ProtNLM"/>
    </source>
</evidence>
<dbReference type="Pfam" id="PF01025">
    <property type="entry name" value="GrpE"/>
    <property type="match status" value="1"/>
</dbReference>
<dbReference type="Proteomes" id="UP001189429">
    <property type="component" value="Unassembled WGS sequence"/>
</dbReference>
<sequence length="308" mass="34812">SAPFFRRPARLEPRPRSPAPCAPPHSRRRASAGAPSPPRGGAPQGTMHRRLASRALRRLGAGAAATARGGRAETAAPARVAAQRELPRHMWQTWRRLAQERRAPRTPPSGPRRAPGAPPSRRRPRARRQRRAAGLPRQRRPRRPRGPPRRPRPRRRPRTDAKLKRELAELQEEVKAKKHDLLMTLADFENNKKRFPQERETRKRTATVGFARQMVDTYSTFEDTLLVAHNEQSSEAGQALLEGVVLTRDLYRATLEKFDLKPLSVEPGEPFVAARHECASDPTTTSPLAQWPRWCRLAGSSSREARRP</sequence>
<dbReference type="SUPFAM" id="SSF58014">
    <property type="entry name" value="Coiled-coil domain of nucleotide exchange factor GrpE"/>
    <property type="match status" value="1"/>
</dbReference>
<evidence type="ECO:0000256" key="3">
    <source>
        <dbReference type="SAM" id="MobiDB-lite"/>
    </source>
</evidence>
<evidence type="ECO:0000256" key="2">
    <source>
        <dbReference type="ARBA" id="ARBA00023186"/>
    </source>
</evidence>
<proteinExistence type="inferred from homology"/>
<dbReference type="InterPro" id="IPR000740">
    <property type="entry name" value="GrpE"/>
</dbReference>
<comment type="similarity">
    <text evidence="1">Belongs to the GrpE family.</text>
</comment>
<feature type="region of interest" description="Disordered" evidence="3">
    <location>
        <begin position="1"/>
        <end position="163"/>
    </location>
</feature>
<feature type="non-terminal residue" evidence="4">
    <location>
        <position position="1"/>
    </location>
</feature>
<organism evidence="4 5">
    <name type="scientific">Prorocentrum cordatum</name>
    <dbReference type="NCBI Taxonomy" id="2364126"/>
    <lineage>
        <taxon>Eukaryota</taxon>
        <taxon>Sar</taxon>
        <taxon>Alveolata</taxon>
        <taxon>Dinophyceae</taxon>
        <taxon>Prorocentrales</taxon>
        <taxon>Prorocentraceae</taxon>
        <taxon>Prorocentrum</taxon>
    </lineage>
</organism>
<feature type="compositionally biased region" description="Low complexity" evidence="3">
    <location>
        <begin position="58"/>
        <end position="84"/>
    </location>
</feature>
<protein>
    <recommendedName>
        <fullName evidence="6">Protein C10</fullName>
    </recommendedName>
</protein>
<evidence type="ECO:0000313" key="4">
    <source>
        <dbReference type="EMBL" id="CAK0843603.1"/>
    </source>
</evidence>
<feature type="compositionally biased region" description="Basic residues" evidence="3">
    <location>
        <begin position="47"/>
        <end position="57"/>
    </location>
</feature>
<evidence type="ECO:0000313" key="5">
    <source>
        <dbReference type="Proteomes" id="UP001189429"/>
    </source>
</evidence>
<dbReference type="InterPro" id="IPR013805">
    <property type="entry name" value="GrpE_CC"/>
</dbReference>
<dbReference type="EMBL" id="CAUYUJ010014592">
    <property type="protein sequence ID" value="CAK0843603.1"/>
    <property type="molecule type" value="Genomic_DNA"/>
</dbReference>
<gene>
    <name evidence="4" type="ORF">PCOR1329_LOCUS37902</name>
</gene>
<keyword evidence="5" id="KW-1185">Reference proteome</keyword>
<name>A0ABN9TCY5_9DINO</name>
<dbReference type="PANTHER" id="PTHR21237">
    <property type="entry name" value="GRPE PROTEIN"/>
    <property type="match status" value="1"/>
</dbReference>
<reference evidence="4" key="1">
    <citation type="submission" date="2023-10" db="EMBL/GenBank/DDBJ databases">
        <authorList>
            <person name="Chen Y."/>
            <person name="Shah S."/>
            <person name="Dougan E. K."/>
            <person name="Thang M."/>
            <person name="Chan C."/>
        </authorList>
    </citation>
    <scope>NUCLEOTIDE SEQUENCE [LARGE SCALE GENOMIC DNA]</scope>
</reference>
<feature type="compositionally biased region" description="Basic residues" evidence="3">
    <location>
        <begin position="120"/>
        <end position="157"/>
    </location>
</feature>
<keyword evidence="2" id="KW-0143">Chaperone</keyword>
<dbReference type="PANTHER" id="PTHR21237:SF23">
    <property type="entry name" value="GRPE PROTEIN HOMOLOG, MITOCHONDRIAL"/>
    <property type="match status" value="1"/>
</dbReference>